<dbReference type="GO" id="GO:0004070">
    <property type="term" value="F:aspartate carbamoyltransferase activity"/>
    <property type="evidence" value="ECO:0007669"/>
    <property type="project" value="UniProtKB-UniRule"/>
</dbReference>
<comment type="catalytic activity">
    <reaction evidence="6 7">
        <text>carbamoyl phosphate + L-aspartate = N-carbamoyl-L-aspartate + phosphate + H(+)</text>
        <dbReference type="Rhea" id="RHEA:20013"/>
        <dbReference type="ChEBI" id="CHEBI:15378"/>
        <dbReference type="ChEBI" id="CHEBI:29991"/>
        <dbReference type="ChEBI" id="CHEBI:32814"/>
        <dbReference type="ChEBI" id="CHEBI:43474"/>
        <dbReference type="ChEBI" id="CHEBI:58228"/>
        <dbReference type="EC" id="2.1.3.2"/>
    </reaction>
</comment>
<feature type="binding site" evidence="7">
    <location>
        <position position="113"/>
    </location>
    <ligand>
        <name>carbamoyl phosphate</name>
        <dbReference type="ChEBI" id="CHEBI:58228"/>
    </ligand>
</feature>
<evidence type="ECO:0000256" key="3">
    <source>
        <dbReference type="ARBA" id="ARBA00022679"/>
    </source>
</evidence>
<dbReference type="InterPro" id="IPR006130">
    <property type="entry name" value="Asp/Orn_carbamoylTrfase"/>
</dbReference>
<dbReference type="PANTHER" id="PTHR45753">
    <property type="entry name" value="ORNITHINE CARBAMOYLTRANSFERASE, MITOCHONDRIAL"/>
    <property type="match status" value="1"/>
</dbReference>
<comment type="pathway">
    <text evidence="1 7">Pyrimidine metabolism; UMP biosynthesis via de novo pathway; (S)-dihydroorotate from bicarbonate: step 2/3.</text>
</comment>
<accession>A0A9E2KDI5</accession>
<dbReference type="Pfam" id="PF00185">
    <property type="entry name" value="OTCace"/>
    <property type="match status" value="1"/>
</dbReference>
<feature type="binding site" evidence="7">
    <location>
        <position position="63"/>
    </location>
    <ligand>
        <name>carbamoyl phosphate</name>
        <dbReference type="ChEBI" id="CHEBI:58228"/>
    </ligand>
</feature>
<feature type="binding site" evidence="7">
    <location>
        <position position="91"/>
    </location>
    <ligand>
        <name>L-aspartate</name>
        <dbReference type="ChEBI" id="CHEBI:29991"/>
    </ligand>
</feature>
<evidence type="ECO:0000256" key="1">
    <source>
        <dbReference type="ARBA" id="ARBA00004852"/>
    </source>
</evidence>
<dbReference type="EMBL" id="JAHLFQ010000172">
    <property type="protein sequence ID" value="MBU3804598.1"/>
    <property type="molecule type" value="Genomic_DNA"/>
</dbReference>
<dbReference type="GO" id="GO:0044205">
    <property type="term" value="P:'de novo' UMP biosynthetic process"/>
    <property type="evidence" value="ECO:0007669"/>
    <property type="project" value="UniProtKB-UniRule"/>
</dbReference>
<dbReference type="PANTHER" id="PTHR45753:SF6">
    <property type="entry name" value="ASPARTATE CARBAMOYLTRANSFERASE"/>
    <property type="match status" value="1"/>
</dbReference>
<dbReference type="Proteomes" id="UP000824229">
    <property type="component" value="Unassembled WGS sequence"/>
</dbReference>
<gene>
    <name evidence="7" type="primary">pyrB</name>
    <name evidence="10" type="ORF">H9872_07560</name>
</gene>
<dbReference type="Pfam" id="PF02729">
    <property type="entry name" value="OTCace_N"/>
    <property type="match status" value="1"/>
</dbReference>
<dbReference type="GO" id="GO:0016597">
    <property type="term" value="F:amino acid binding"/>
    <property type="evidence" value="ECO:0007669"/>
    <property type="project" value="InterPro"/>
</dbReference>
<feature type="binding site" evidence="7">
    <location>
        <position position="174"/>
    </location>
    <ligand>
        <name>L-aspartate</name>
        <dbReference type="ChEBI" id="CHEBI:29991"/>
    </ligand>
</feature>
<evidence type="ECO:0000259" key="9">
    <source>
        <dbReference type="Pfam" id="PF02729"/>
    </source>
</evidence>
<dbReference type="Gene3D" id="3.40.50.1370">
    <property type="entry name" value="Aspartate/ornithine carbamoyltransferase"/>
    <property type="match status" value="2"/>
</dbReference>
<feature type="binding site" evidence="7">
    <location>
        <position position="64"/>
    </location>
    <ligand>
        <name>carbamoyl phosphate</name>
        <dbReference type="ChEBI" id="CHEBI:58228"/>
    </ligand>
</feature>
<feature type="binding site" evidence="7">
    <location>
        <position position="141"/>
    </location>
    <ligand>
        <name>carbamoyl phosphate</name>
        <dbReference type="ChEBI" id="CHEBI:58228"/>
    </ligand>
</feature>
<feature type="binding site" evidence="7">
    <location>
        <position position="228"/>
    </location>
    <ligand>
        <name>L-aspartate</name>
        <dbReference type="ChEBI" id="CHEBI:29991"/>
    </ligand>
</feature>
<comment type="function">
    <text evidence="5 7">Catalyzes the condensation of carbamoyl phosphate and aspartate to form carbamoyl aspartate and inorganic phosphate, the committed step in the de novo pyrimidine nucleotide biosynthesis pathway.</text>
</comment>
<dbReference type="NCBIfam" id="NF002032">
    <property type="entry name" value="PRK00856.1"/>
    <property type="match status" value="1"/>
</dbReference>
<dbReference type="InterPro" id="IPR006131">
    <property type="entry name" value="Asp_carbamoyltransf_Asp/Orn-bd"/>
</dbReference>
<comment type="similarity">
    <text evidence="2 7">Belongs to the aspartate/ornithine carbamoyltransferase superfamily. ATCase family.</text>
</comment>
<evidence type="ECO:0000313" key="11">
    <source>
        <dbReference type="Proteomes" id="UP000824229"/>
    </source>
</evidence>
<dbReference type="InterPro" id="IPR006132">
    <property type="entry name" value="Asp/Orn_carbamoyltranf_P-bd"/>
</dbReference>
<feature type="domain" description="Aspartate/ornithine carbamoyltransferase Asp/Orn-binding" evidence="8">
    <location>
        <begin position="160"/>
        <end position="308"/>
    </location>
</feature>
<proteinExistence type="inferred from homology"/>
<dbReference type="GO" id="GO:0006520">
    <property type="term" value="P:amino acid metabolic process"/>
    <property type="evidence" value="ECO:0007669"/>
    <property type="project" value="InterPro"/>
</dbReference>
<evidence type="ECO:0000256" key="6">
    <source>
        <dbReference type="ARBA" id="ARBA00048859"/>
    </source>
</evidence>
<dbReference type="NCBIfam" id="TIGR00670">
    <property type="entry name" value="asp_carb_tr"/>
    <property type="match status" value="1"/>
</dbReference>
<keyword evidence="3 7" id="KW-0808">Transferase</keyword>
<protein>
    <recommendedName>
        <fullName evidence="7">Aspartate carbamoyltransferase</fullName>
        <ecNumber evidence="7">2.1.3.2</ecNumber>
    </recommendedName>
    <alternativeName>
        <fullName evidence="7">Aspartate transcarbamylase</fullName>
        <shortName evidence="7">ATCase</shortName>
    </alternativeName>
</protein>
<evidence type="ECO:0000256" key="5">
    <source>
        <dbReference type="ARBA" id="ARBA00043884"/>
    </source>
</evidence>
<feature type="binding site" evidence="7">
    <location>
        <position position="269"/>
    </location>
    <ligand>
        <name>carbamoyl phosphate</name>
        <dbReference type="ChEBI" id="CHEBI:58228"/>
    </ligand>
</feature>
<dbReference type="InterPro" id="IPR002082">
    <property type="entry name" value="Asp_carbamoyltransf"/>
</dbReference>
<dbReference type="InterPro" id="IPR036901">
    <property type="entry name" value="Asp/Orn_carbamoylTrfase_sf"/>
</dbReference>
<evidence type="ECO:0000256" key="7">
    <source>
        <dbReference type="HAMAP-Rule" id="MF_00001"/>
    </source>
</evidence>
<dbReference type="GO" id="GO:0005829">
    <property type="term" value="C:cytosol"/>
    <property type="evidence" value="ECO:0007669"/>
    <property type="project" value="TreeGrafter"/>
</dbReference>
<evidence type="ECO:0000259" key="8">
    <source>
        <dbReference type="Pfam" id="PF00185"/>
    </source>
</evidence>
<dbReference type="PRINTS" id="PR00100">
    <property type="entry name" value="AOTCASE"/>
</dbReference>
<reference evidence="10" key="2">
    <citation type="submission" date="2021-04" db="EMBL/GenBank/DDBJ databases">
        <authorList>
            <person name="Gilroy R."/>
        </authorList>
    </citation>
    <scope>NUCLEOTIDE SEQUENCE</scope>
    <source>
        <strain evidence="10">B5-657</strain>
    </source>
</reference>
<dbReference type="PRINTS" id="PR00101">
    <property type="entry name" value="ATCASE"/>
</dbReference>
<feature type="binding site" evidence="7">
    <location>
        <position position="144"/>
    </location>
    <ligand>
        <name>carbamoyl phosphate</name>
        <dbReference type="ChEBI" id="CHEBI:58228"/>
    </ligand>
</feature>
<dbReference type="HAMAP" id="MF_00001">
    <property type="entry name" value="Asp_carb_tr"/>
    <property type="match status" value="1"/>
</dbReference>
<evidence type="ECO:0000313" key="10">
    <source>
        <dbReference type="EMBL" id="MBU3804598.1"/>
    </source>
</evidence>
<sequence>MQNKPCFLNRKDLLGIRDLSEAEIRLILERAEGMKSIVQGKREKLDLLKGKSAITLFYENSTRTRMAFTMAGTYLGASVADLGIASSSVKKGESLVDTGITLDRMGINYMIMRHSQSGASHLLAKNVSASVINAGDGANEHPTQALLDFYTIYEKKGGFKNLKVTIIGDIAHSRVARSNVFGLVKLGAKVTLAGPGTLTAKSMESLGCKVTTDIKEAVKDADVVMALRIQLERQKGGLFPNLREYSQIYGLDEALFEYAKPDAMLMHPAPVNRGVELMPELMDNHNISVIDEQVTNGVAVRMAILALLEERRAN</sequence>
<evidence type="ECO:0000256" key="4">
    <source>
        <dbReference type="ARBA" id="ARBA00022975"/>
    </source>
</evidence>
<comment type="caution">
    <text evidence="10">The sequence shown here is derived from an EMBL/GenBank/DDBJ whole genome shotgun (WGS) entry which is preliminary data.</text>
</comment>
<organism evidence="10 11">
    <name type="scientific">Candidatus Cellulosilyticum pullistercoris</name>
    <dbReference type="NCBI Taxonomy" id="2838521"/>
    <lineage>
        <taxon>Bacteria</taxon>
        <taxon>Bacillati</taxon>
        <taxon>Bacillota</taxon>
        <taxon>Clostridia</taxon>
        <taxon>Lachnospirales</taxon>
        <taxon>Cellulosilyticaceae</taxon>
        <taxon>Cellulosilyticum</taxon>
    </lineage>
</organism>
<keyword evidence="4 7" id="KW-0665">Pyrimidine biosynthesis</keyword>
<dbReference type="PROSITE" id="PS00097">
    <property type="entry name" value="CARBAMOYLTRANSFERASE"/>
    <property type="match status" value="1"/>
</dbReference>
<feature type="domain" description="Aspartate/ornithine carbamoyltransferase carbamoyl-P binding" evidence="9">
    <location>
        <begin position="11"/>
        <end position="154"/>
    </location>
</feature>
<dbReference type="EC" id="2.1.3.2" evidence="7"/>
<reference evidence="10" key="1">
    <citation type="journal article" date="2021" name="PeerJ">
        <title>Extensive microbial diversity within the chicken gut microbiome revealed by metagenomics and culture.</title>
        <authorList>
            <person name="Gilroy R."/>
            <person name="Ravi A."/>
            <person name="Getino M."/>
            <person name="Pursley I."/>
            <person name="Horton D.L."/>
            <person name="Alikhan N.F."/>
            <person name="Baker D."/>
            <person name="Gharbi K."/>
            <person name="Hall N."/>
            <person name="Watson M."/>
            <person name="Adriaenssens E.M."/>
            <person name="Foster-Nyarko E."/>
            <person name="Jarju S."/>
            <person name="Secka A."/>
            <person name="Antonio M."/>
            <person name="Oren A."/>
            <person name="Chaudhuri R.R."/>
            <person name="La Ragione R."/>
            <person name="Hildebrand F."/>
            <person name="Pallen M.J."/>
        </authorList>
    </citation>
    <scope>NUCLEOTIDE SEQUENCE</scope>
    <source>
        <strain evidence="10">B5-657</strain>
    </source>
</reference>
<comment type="subunit">
    <text evidence="7">Heterododecamer (2C3:3R2) of six catalytic PyrB chains organized as two trimers (C3), and six regulatory PyrI chains organized as three dimers (R2).</text>
</comment>
<feature type="binding site" evidence="7">
    <location>
        <position position="270"/>
    </location>
    <ligand>
        <name>carbamoyl phosphate</name>
        <dbReference type="ChEBI" id="CHEBI:58228"/>
    </ligand>
</feature>
<name>A0A9E2KDI5_9FIRM</name>
<dbReference type="AlphaFoldDB" id="A0A9E2KDI5"/>
<dbReference type="SUPFAM" id="SSF53671">
    <property type="entry name" value="Aspartate/ornithine carbamoyltransferase"/>
    <property type="match status" value="1"/>
</dbReference>
<evidence type="ECO:0000256" key="2">
    <source>
        <dbReference type="ARBA" id="ARBA00008896"/>
    </source>
</evidence>
<dbReference type="GO" id="GO:0006207">
    <property type="term" value="P:'de novo' pyrimidine nucleobase biosynthetic process"/>
    <property type="evidence" value="ECO:0007669"/>
    <property type="project" value="InterPro"/>
</dbReference>